<reference evidence="1" key="1">
    <citation type="submission" date="2020-07" db="EMBL/GenBank/DDBJ databases">
        <title>Clarias magur genome sequencing, assembly and annotation.</title>
        <authorList>
            <person name="Kushwaha B."/>
            <person name="Kumar R."/>
            <person name="Das P."/>
            <person name="Joshi C.G."/>
            <person name="Kumar D."/>
            <person name="Nagpure N.S."/>
            <person name="Pandey M."/>
            <person name="Agarwal S."/>
            <person name="Srivastava S."/>
            <person name="Singh M."/>
            <person name="Sahoo L."/>
            <person name="Jayasankar P."/>
            <person name="Meher P.K."/>
            <person name="Koringa P.G."/>
            <person name="Iquebal M.A."/>
            <person name="Das S.P."/>
            <person name="Bit A."/>
            <person name="Patnaik S."/>
            <person name="Patel N."/>
            <person name="Shah T.M."/>
            <person name="Hinsu A."/>
            <person name="Jena J.K."/>
        </authorList>
    </citation>
    <scope>NUCLEOTIDE SEQUENCE</scope>
    <source>
        <strain evidence="1">CIFAMagur01</strain>
        <tissue evidence="1">Testis</tissue>
    </source>
</reference>
<organism evidence="1 2">
    <name type="scientific">Clarias magur</name>
    <name type="common">Asian catfish</name>
    <name type="synonym">Macropteronotus magur</name>
    <dbReference type="NCBI Taxonomy" id="1594786"/>
    <lineage>
        <taxon>Eukaryota</taxon>
        <taxon>Metazoa</taxon>
        <taxon>Chordata</taxon>
        <taxon>Craniata</taxon>
        <taxon>Vertebrata</taxon>
        <taxon>Euteleostomi</taxon>
        <taxon>Actinopterygii</taxon>
        <taxon>Neopterygii</taxon>
        <taxon>Teleostei</taxon>
        <taxon>Ostariophysi</taxon>
        <taxon>Siluriformes</taxon>
        <taxon>Clariidae</taxon>
        <taxon>Clarias</taxon>
    </lineage>
</organism>
<protein>
    <submittedName>
        <fullName evidence="1">Uncharacterized protein</fullName>
    </submittedName>
</protein>
<name>A0A8J4UTK1_CLAMG</name>
<comment type="caution">
    <text evidence="1">The sequence shown here is derived from an EMBL/GenBank/DDBJ whole genome shotgun (WGS) entry which is preliminary data.</text>
</comment>
<evidence type="ECO:0000313" key="2">
    <source>
        <dbReference type="Proteomes" id="UP000727407"/>
    </source>
</evidence>
<dbReference type="Proteomes" id="UP000727407">
    <property type="component" value="Unassembled WGS sequence"/>
</dbReference>
<sequence length="67" mass="7041">HVVHICLGMVEDFPSPPGAGPCGLSGDGAALSSGNITSVKPDKHLLGVGLAVCDQEPWLFTKHYHFE</sequence>
<evidence type="ECO:0000313" key="1">
    <source>
        <dbReference type="EMBL" id="KAF5907152.1"/>
    </source>
</evidence>
<accession>A0A8J4UTK1</accession>
<dbReference type="AlphaFoldDB" id="A0A8J4UTK1"/>
<dbReference type="EMBL" id="QNUK01000025">
    <property type="protein sequence ID" value="KAF5907152.1"/>
    <property type="molecule type" value="Genomic_DNA"/>
</dbReference>
<gene>
    <name evidence="1" type="ORF">DAT39_003226</name>
</gene>
<feature type="non-terminal residue" evidence="1">
    <location>
        <position position="1"/>
    </location>
</feature>
<proteinExistence type="predicted"/>
<keyword evidence="2" id="KW-1185">Reference proteome</keyword>